<reference evidence="3 4" key="1">
    <citation type="submission" date="2018-11" db="EMBL/GenBank/DDBJ databases">
        <title>Schleiferia aggregans sp. nov., a moderately thermophilic heterotrophic bacterium isolated from microbial mats at a terrestrial hot spring.</title>
        <authorList>
            <person name="Iino T."/>
            <person name="Ohkuma M."/>
            <person name="Haruta S."/>
        </authorList>
    </citation>
    <scope>NUCLEOTIDE SEQUENCE [LARGE SCALE GENOMIC DNA]</scope>
    <source>
        <strain evidence="3 4">LA</strain>
    </source>
</reference>
<dbReference type="OrthoDB" id="9788959at2"/>
<evidence type="ECO:0000259" key="2">
    <source>
        <dbReference type="Pfam" id="PF00582"/>
    </source>
</evidence>
<dbReference type="Gene3D" id="3.40.50.12370">
    <property type="match status" value="1"/>
</dbReference>
<sequence>MKPVKILIPSDFSIQSEYAYILVKKLEEKLPVEIHFIHILNTPESVSIDENGKITTCGDIAPTFVQKQYDLAVQKFEELKKRLEGNIHTHIRSGKITEGIISFAEKNGFDLIAMGTKGVEGLRDKIGGTETQLVVRKSKVPVLSLSCDRSQLEIKNILFVHDFLAEEDFDISLMKRIREAFQCKIHLLHILTSRSKTHESQELKKKMESFAKENQLENYSINVLKDTDVEHGVFHFDQMHSMDIICLGTHGKGSLFYSSVAEKLINHMYKPFITFRLYEK</sequence>
<dbReference type="SUPFAM" id="SSF52402">
    <property type="entry name" value="Adenine nucleotide alpha hydrolases-like"/>
    <property type="match status" value="2"/>
</dbReference>
<dbReference type="InterPro" id="IPR006016">
    <property type="entry name" value="UspA"/>
</dbReference>
<dbReference type="RefSeq" id="WP_124398597.1">
    <property type="nucleotide sequence ID" value="NZ_BHZE01000026.1"/>
</dbReference>
<dbReference type="AlphaFoldDB" id="A0A401XNH9"/>
<evidence type="ECO:0000313" key="4">
    <source>
        <dbReference type="Proteomes" id="UP000286715"/>
    </source>
</evidence>
<organism evidence="3 4">
    <name type="scientific">Thermaurantimonas aggregans</name>
    <dbReference type="NCBI Taxonomy" id="2173829"/>
    <lineage>
        <taxon>Bacteria</taxon>
        <taxon>Pseudomonadati</taxon>
        <taxon>Bacteroidota</taxon>
        <taxon>Flavobacteriia</taxon>
        <taxon>Flavobacteriales</taxon>
        <taxon>Schleiferiaceae</taxon>
        <taxon>Thermaurantimonas</taxon>
    </lineage>
</organism>
<dbReference type="PANTHER" id="PTHR46268:SF6">
    <property type="entry name" value="UNIVERSAL STRESS PROTEIN UP12"/>
    <property type="match status" value="1"/>
</dbReference>
<evidence type="ECO:0000256" key="1">
    <source>
        <dbReference type="ARBA" id="ARBA00008791"/>
    </source>
</evidence>
<dbReference type="PRINTS" id="PR01438">
    <property type="entry name" value="UNVRSLSTRESS"/>
</dbReference>
<dbReference type="EMBL" id="BHZE01000026">
    <property type="protein sequence ID" value="GCD78542.1"/>
    <property type="molecule type" value="Genomic_DNA"/>
</dbReference>
<protein>
    <submittedName>
        <fullName evidence="3">Universal stress protein</fullName>
    </submittedName>
</protein>
<dbReference type="PANTHER" id="PTHR46268">
    <property type="entry name" value="STRESS RESPONSE PROTEIN NHAX"/>
    <property type="match status" value="1"/>
</dbReference>
<proteinExistence type="inferred from homology"/>
<evidence type="ECO:0000313" key="3">
    <source>
        <dbReference type="EMBL" id="GCD78542.1"/>
    </source>
</evidence>
<accession>A0A401XNH9</accession>
<feature type="domain" description="UspA" evidence="2">
    <location>
        <begin position="5"/>
        <end position="143"/>
    </location>
</feature>
<dbReference type="CDD" id="cd00293">
    <property type="entry name" value="USP-like"/>
    <property type="match status" value="1"/>
</dbReference>
<dbReference type="Proteomes" id="UP000286715">
    <property type="component" value="Unassembled WGS sequence"/>
</dbReference>
<dbReference type="Pfam" id="PF00582">
    <property type="entry name" value="Usp"/>
    <property type="match status" value="1"/>
</dbReference>
<dbReference type="InterPro" id="IPR006015">
    <property type="entry name" value="Universal_stress_UspA"/>
</dbReference>
<name>A0A401XNH9_9FLAO</name>
<comment type="similarity">
    <text evidence="1">Belongs to the universal stress protein A family.</text>
</comment>
<comment type="caution">
    <text evidence="3">The sequence shown here is derived from an EMBL/GenBank/DDBJ whole genome shotgun (WGS) entry which is preliminary data.</text>
</comment>
<gene>
    <name evidence="3" type="ORF">JCM31826_20240</name>
</gene>
<keyword evidence="4" id="KW-1185">Reference proteome</keyword>